<dbReference type="RefSeq" id="WP_015470073.1">
    <property type="nucleotide sequence ID" value="NC_020813.1"/>
</dbReference>
<dbReference type="EMBL" id="CP003537">
    <property type="protein sequence ID" value="AGH95583.1"/>
    <property type="molecule type" value="Genomic_DNA"/>
</dbReference>
<keyword evidence="2" id="KW-1185">Reference proteome</keyword>
<evidence type="ECO:0000313" key="2">
    <source>
        <dbReference type="Proteomes" id="UP000012040"/>
    </source>
</evidence>
<name>M4V8P9_9BACT</name>
<protein>
    <submittedName>
        <fullName evidence="1">Uncharacterized protein</fullName>
    </submittedName>
</protein>
<dbReference type="KEGG" id="bex:A11Q_1367"/>
<dbReference type="STRING" id="1184267.A11Q_1367"/>
<dbReference type="AlphaFoldDB" id="M4V8P9"/>
<gene>
    <name evidence="1" type="ORF">A11Q_1367</name>
</gene>
<dbReference type="PATRIC" id="fig|1184267.3.peg.1386"/>
<accession>M4V8P9</accession>
<proteinExistence type="predicted"/>
<sequence>MSEVNTNQKWEDVFIQESVELEERMSTFDIDSLNKSKLRLSIENSILNWEKYETWVIENLQCSSLKNNIPESILKNFSSNAKQAHEIYSNYDFWNEDLIPVCIWDSSLIVFGLQYNENLVNIKNHIFILAKPEILDYFAKLIFNKEEVLDAEIEELEKSSHQTISRIEGLELNAAPPVNLDFKDLSFDTAPDFAENKNEPLAEVIPLAVSEEQKEIDENTIWDFINERHDEYSFEARKNFSAYIVLKIDHDQKTHVFKMDQDLESHQINEKLFEYSLREDNPFSKVYDSGVSASFNISQLGLNLLNFKYACITALKRADKTMGFLIGFKEGSLSETDQQLLEELAKESA</sequence>
<reference evidence="1 2" key="1">
    <citation type="journal article" date="2013" name="ISME J.">
        <title>By their genes ye shall know them: genomic signatures of predatory bacteria.</title>
        <authorList>
            <person name="Pasternak Z."/>
            <person name="Pietrokovski S."/>
            <person name="Rotem O."/>
            <person name="Gophna U."/>
            <person name="Lurie-Weinberger M.N."/>
            <person name="Jurkevitch E."/>
        </authorList>
    </citation>
    <scope>NUCLEOTIDE SEQUENCE [LARGE SCALE GENOMIC DNA]</scope>
    <source>
        <strain evidence="1 2">JSS</strain>
    </source>
</reference>
<dbReference type="HOGENOM" id="CLU_793795_0_0_7"/>
<evidence type="ECO:0000313" key="1">
    <source>
        <dbReference type="EMBL" id="AGH95583.1"/>
    </source>
</evidence>
<dbReference type="Proteomes" id="UP000012040">
    <property type="component" value="Chromosome"/>
</dbReference>
<organism evidence="1 2">
    <name type="scientific">Pseudobdellovibrio exovorus JSS</name>
    <dbReference type="NCBI Taxonomy" id="1184267"/>
    <lineage>
        <taxon>Bacteria</taxon>
        <taxon>Pseudomonadati</taxon>
        <taxon>Bdellovibrionota</taxon>
        <taxon>Bdellovibrionia</taxon>
        <taxon>Bdellovibrionales</taxon>
        <taxon>Pseudobdellovibrionaceae</taxon>
        <taxon>Pseudobdellovibrio</taxon>
    </lineage>
</organism>